<dbReference type="PANTHER" id="PTHR21503">
    <property type="entry name" value="F-BOX-CONTAINING HYPOTHETICAL PROTEIN C.ELEGANS"/>
    <property type="match status" value="1"/>
</dbReference>
<keyword evidence="3" id="KW-1185">Reference proteome</keyword>
<protein>
    <recommendedName>
        <fullName evidence="1">F-box domain-containing protein</fullName>
    </recommendedName>
</protein>
<dbReference type="InterPro" id="IPR001810">
    <property type="entry name" value="F-box_dom"/>
</dbReference>
<accession>E3LR57</accession>
<evidence type="ECO:0000313" key="2">
    <source>
        <dbReference type="EMBL" id="EFP07624.1"/>
    </source>
</evidence>
<dbReference type="KEGG" id="crq:GCK72_006248"/>
<dbReference type="FunCoup" id="E3LR57">
    <property type="interactions" value="530"/>
</dbReference>
<evidence type="ECO:0000259" key="1">
    <source>
        <dbReference type="PROSITE" id="PS50181"/>
    </source>
</evidence>
<dbReference type="HOGENOM" id="CLU_040220_1_0_1"/>
<evidence type="ECO:0000313" key="3">
    <source>
        <dbReference type="Proteomes" id="UP000008281"/>
    </source>
</evidence>
<dbReference type="RefSeq" id="XP_003113712.2">
    <property type="nucleotide sequence ID" value="XM_003113664.2"/>
</dbReference>
<dbReference type="Pfam" id="PF00646">
    <property type="entry name" value="F-box"/>
    <property type="match status" value="1"/>
</dbReference>
<feature type="domain" description="F-box" evidence="1">
    <location>
        <begin position="2"/>
        <end position="53"/>
    </location>
</feature>
<name>E3LR57_CAERE</name>
<dbReference type="InParanoid" id="E3LR57"/>
<reference evidence="2" key="1">
    <citation type="submission" date="2007-07" db="EMBL/GenBank/DDBJ databases">
        <title>PCAP assembly of the Caenorhabditis remanei genome.</title>
        <authorList>
            <consortium name="The Caenorhabditis remanei Sequencing Consortium"/>
            <person name="Wilson R.K."/>
        </authorList>
    </citation>
    <scope>NUCLEOTIDE SEQUENCE [LARGE SCALE GENOMIC DNA]</scope>
    <source>
        <strain evidence="2">PB4641</strain>
    </source>
</reference>
<organism evidence="3">
    <name type="scientific">Caenorhabditis remanei</name>
    <name type="common">Caenorhabditis vulgaris</name>
    <dbReference type="NCBI Taxonomy" id="31234"/>
    <lineage>
        <taxon>Eukaryota</taxon>
        <taxon>Metazoa</taxon>
        <taxon>Ecdysozoa</taxon>
        <taxon>Nematoda</taxon>
        <taxon>Chromadorea</taxon>
        <taxon>Rhabditida</taxon>
        <taxon>Rhabditina</taxon>
        <taxon>Rhabditomorpha</taxon>
        <taxon>Rhabditoidea</taxon>
        <taxon>Rhabditidae</taxon>
        <taxon>Peloderinae</taxon>
        <taxon>Caenorhabditis</taxon>
    </lineage>
</organism>
<dbReference type="CTD" id="9815224"/>
<dbReference type="OMA" id="MECEGPL"/>
<dbReference type="Proteomes" id="UP000008281">
    <property type="component" value="Unassembled WGS sequence"/>
</dbReference>
<sequence>MPMKFFNFPHLVQENILNNMDFSDVFAMSLCSKRSKSCVILSTIKVPKLWHIVKENKQSVKIEDELGILKTVFKLKDYLQIEKTLKLKFGKDFLMTEFENDDKCFFIKVDHISETLGRKWNDHFNSLFRLTAPSCLKIDVSAFSKRTPKFENVNEIHLTSYGTLESEQLDSFLNQYSNLDFLKIEPSVNGDLINTSKILEVENIHLEHAEEFGMNLLKKFSGRNISLVDVFLVETELNEIIRKWIKGEAFQNLEAVEAMDFCFEGDLRADVIFDQVPIEEFDPTKRPLIFPYNRKFTTIMNWQCSFLFLTFSFVHSSQLTLKTEPTDPSLSPVCTNCLDGVIAIKNTIAKIANFARITIGTTVDV</sequence>
<gene>
    <name evidence="2" type="ORF">CRE_26283</name>
</gene>
<dbReference type="EMBL" id="DS268413">
    <property type="protein sequence ID" value="EFP07624.1"/>
    <property type="molecule type" value="Genomic_DNA"/>
</dbReference>
<dbReference type="PROSITE" id="PS50181">
    <property type="entry name" value="FBOX"/>
    <property type="match status" value="1"/>
</dbReference>
<proteinExistence type="predicted"/>
<dbReference type="GeneID" id="9815224"/>
<dbReference type="PANTHER" id="PTHR21503:SF8">
    <property type="entry name" value="F-BOX ASSOCIATED DOMAIN-CONTAINING PROTEIN-RELATED"/>
    <property type="match status" value="1"/>
</dbReference>
<dbReference type="AlphaFoldDB" id="E3LR57"/>